<name>A0A7S4UD92_9EUKA</name>
<organism evidence="1">
    <name type="scientific">Paramoeba aestuarina</name>
    <dbReference type="NCBI Taxonomy" id="180227"/>
    <lineage>
        <taxon>Eukaryota</taxon>
        <taxon>Amoebozoa</taxon>
        <taxon>Discosea</taxon>
        <taxon>Flabellinia</taxon>
        <taxon>Dactylopodida</taxon>
        <taxon>Paramoebidae</taxon>
        <taxon>Paramoeba</taxon>
    </lineage>
</organism>
<evidence type="ECO:0000313" key="1">
    <source>
        <dbReference type="EMBL" id="CAE2322530.1"/>
    </source>
</evidence>
<dbReference type="AlphaFoldDB" id="A0A7S4UD92"/>
<reference evidence="1" key="1">
    <citation type="submission" date="2021-01" db="EMBL/GenBank/DDBJ databases">
        <authorList>
            <person name="Corre E."/>
            <person name="Pelletier E."/>
            <person name="Niang G."/>
            <person name="Scheremetjew M."/>
            <person name="Finn R."/>
            <person name="Kale V."/>
            <person name="Holt S."/>
            <person name="Cochrane G."/>
            <person name="Meng A."/>
            <person name="Brown T."/>
            <person name="Cohen L."/>
        </authorList>
    </citation>
    <scope>NUCLEOTIDE SEQUENCE</scope>
    <source>
        <strain evidence="1">SoJaBio B1-5/56/2</strain>
    </source>
</reference>
<protein>
    <submittedName>
        <fullName evidence="1">Uncharacterized protein</fullName>
    </submittedName>
</protein>
<dbReference type="EMBL" id="HBKR01028515">
    <property type="protein sequence ID" value="CAE2322530.1"/>
    <property type="molecule type" value="Transcribed_RNA"/>
</dbReference>
<gene>
    <name evidence="1" type="ORF">NAES01612_LOCUS18595</name>
</gene>
<proteinExistence type="predicted"/>
<accession>A0A7S4UD92</accession>
<sequence length="103" mass="11294">MAELQIGKCRAVPADAGTWLIRGNDNNPNTVRVSSREEAKKILEALEPVTSKMEWGAWEDCGLTSYKNGKLYWSLLCGASDAEGYLAGQDFVLNVKTGENRNA</sequence>